<dbReference type="InterPro" id="IPR013538">
    <property type="entry name" value="ASHA1/2-like_C"/>
</dbReference>
<proteinExistence type="inferred from homology"/>
<sequence>MKGVRMASGKDLQVSTFGYISRCPVQVYEAIADPRQLERYFATGGVSGRLETGSTVYWDFVDFPGAFPVQVVSATQAEHIELRWGQANELRSVNFEFEPFRNFTRTKLTITEGSWPLTPAGAQEALGSQMGWTGMLSALKAWLEYGVNLRDGFYKQ</sequence>
<dbReference type="eggNOG" id="COG3832">
    <property type="taxonomic scope" value="Bacteria"/>
</dbReference>
<reference evidence="4" key="1">
    <citation type="journal article" date="2003" name="Appl. Microbiol. Biotechnol.">
        <title>The Corynebacterium glutamicum genome: features and impacts on biotechnological processes.</title>
        <authorList>
            <person name="Ikeda M."/>
            <person name="Nakagawa S."/>
        </authorList>
    </citation>
    <scope>NUCLEOTIDE SEQUENCE [LARGE SCALE GENOMIC DNA]</scope>
    <source>
        <strain evidence="4">ATCC 13032 / DSM 20300 / BCRC 11384 / JCM 1318 / LMG 3730 / NCIMB 10025</strain>
    </source>
</reference>
<dbReference type="Proteomes" id="UP000000582">
    <property type="component" value="Chromosome"/>
</dbReference>
<evidence type="ECO:0000313" key="3">
    <source>
        <dbReference type="EMBL" id="BAB98119.1"/>
    </source>
</evidence>
<dbReference type="SUPFAM" id="SSF55961">
    <property type="entry name" value="Bet v1-like"/>
    <property type="match status" value="1"/>
</dbReference>
<dbReference type="PATRIC" id="fig|196627.13.peg.712"/>
<dbReference type="InterPro" id="IPR023393">
    <property type="entry name" value="START-like_dom_sf"/>
</dbReference>
<evidence type="ECO:0000259" key="2">
    <source>
        <dbReference type="Pfam" id="PF08327"/>
    </source>
</evidence>
<dbReference type="AlphaFoldDB" id="Q8NSF0"/>
<accession>Q8NSF0</accession>
<evidence type="ECO:0000313" key="4">
    <source>
        <dbReference type="Proteomes" id="UP000000582"/>
    </source>
</evidence>
<dbReference type="Gene3D" id="3.30.530.20">
    <property type="match status" value="1"/>
</dbReference>
<dbReference type="STRING" id="196627.cg0833"/>
<feature type="domain" description="Activator of Hsp90 ATPase homologue 1/2-like C-terminal" evidence="2">
    <location>
        <begin position="25"/>
        <end position="144"/>
    </location>
</feature>
<protein>
    <recommendedName>
        <fullName evidence="2">Activator of Hsp90 ATPase homologue 1/2-like C-terminal domain-containing protein</fullName>
    </recommendedName>
</protein>
<gene>
    <name evidence="3" type="ordered locus">Cgl0726</name>
</gene>
<dbReference type="EMBL" id="BA000036">
    <property type="protein sequence ID" value="BAB98119.1"/>
    <property type="molecule type" value="Genomic_DNA"/>
</dbReference>
<dbReference type="OrthoDB" id="9803476at2"/>
<dbReference type="HOGENOM" id="CLU_109811_1_0_11"/>
<evidence type="ECO:0000256" key="1">
    <source>
        <dbReference type="ARBA" id="ARBA00006817"/>
    </source>
</evidence>
<keyword evidence="4" id="KW-1185">Reference proteome</keyword>
<dbReference type="CDD" id="cd08901">
    <property type="entry name" value="SRPBCC_CalC_Aha1-like_8"/>
    <property type="match status" value="1"/>
</dbReference>
<organism evidence="3 4">
    <name type="scientific">Corynebacterium glutamicum (strain ATCC 13032 / DSM 20300 / JCM 1318 / BCRC 11384 / CCUG 27702 / LMG 3730 / NBRC 12168 / NCIMB 10025 / NRRL B-2784 / 534)</name>
    <dbReference type="NCBI Taxonomy" id="196627"/>
    <lineage>
        <taxon>Bacteria</taxon>
        <taxon>Bacillati</taxon>
        <taxon>Actinomycetota</taxon>
        <taxon>Actinomycetes</taxon>
        <taxon>Mycobacteriales</taxon>
        <taxon>Corynebacteriaceae</taxon>
        <taxon>Corynebacterium</taxon>
    </lineage>
</organism>
<dbReference type="KEGG" id="cgl:Cgl0726"/>
<dbReference type="BioCyc" id="CORYNE:G18NG-10288-MONOMER"/>
<dbReference type="Pfam" id="PF08327">
    <property type="entry name" value="AHSA1"/>
    <property type="match status" value="1"/>
</dbReference>
<name>Q8NSF0_CORGL</name>
<comment type="similarity">
    <text evidence="1">Belongs to the AHA1 family.</text>
</comment>